<dbReference type="EMBL" id="RAWG01000161">
    <property type="protein sequence ID" value="RKH39481.1"/>
    <property type="molecule type" value="Genomic_DNA"/>
</dbReference>
<dbReference type="Proteomes" id="UP000273405">
    <property type="component" value="Unassembled WGS sequence"/>
</dbReference>
<keyword evidence="2" id="KW-1185">Reference proteome</keyword>
<proteinExistence type="predicted"/>
<accession>A0A3A8NBD0</accession>
<gene>
    <name evidence="1" type="ORF">D7X12_23495</name>
</gene>
<dbReference type="AlphaFoldDB" id="A0A3A8NBD0"/>
<comment type="caution">
    <text evidence="1">The sequence shown here is derived from an EMBL/GenBank/DDBJ whole genome shotgun (WGS) entry which is preliminary data.</text>
</comment>
<name>A0A3A8NBD0_9BACT</name>
<reference evidence="2" key="1">
    <citation type="submission" date="2018-09" db="EMBL/GenBank/DDBJ databases">
        <authorList>
            <person name="Livingstone P.G."/>
            <person name="Whitworth D.E."/>
        </authorList>
    </citation>
    <scope>NUCLEOTIDE SEQUENCE [LARGE SCALE GENOMIC DNA]</scope>
    <source>
        <strain evidence="2">CA040B</strain>
    </source>
</reference>
<evidence type="ECO:0000313" key="2">
    <source>
        <dbReference type="Proteomes" id="UP000273405"/>
    </source>
</evidence>
<evidence type="ECO:0000313" key="1">
    <source>
        <dbReference type="EMBL" id="RKH39481.1"/>
    </source>
</evidence>
<sequence length="279" mass="30920">MSPLGRCEFCGNELRGPGKRCIQCDSDQNLWHAPRIKVVRDLAALLLLPLLFFFGAKVYEETEAKNVVSRQILESSSGEMESLVDSLGRFDTDLLALPCFDGYSNDAAGIRKCEGELFKRWNSFDAKFVELTWKVKKAPFLRQDTNAYWQALKQEYWGGGHRAGMRYTIQHAMLGDGSKDAPRAGSLPMACVETVTSNACAEASRRVYRSLALFKAAIKSMSCLVVRDALEQRVSALQPLDLEAAQRIQVQLRRTLASKECTAPAPLPSLGPAVSEARP</sequence>
<protein>
    <submittedName>
        <fullName evidence="1">Uncharacterized protein</fullName>
    </submittedName>
</protein>
<organism evidence="1 2">
    <name type="scientific">Corallococcus sicarius</name>
    <dbReference type="NCBI Taxonomy" id="2316726"/>
    <lineage>
        <taxon>Bacteria</taxon>
        <taxon>Pseudomonadati</taxon>
        <taxon>Myxococcota</taxon>
        <taxon>Myxococcia</taxon>
        <taxon>Myxococcales</taxon>
        <taxon>Cystobacterineae</taxon>
        <taxon>Myxococcaceae</taxon>
        <taxon>Corallococcus</taxon>
    </lineage>
</organism>